<protein>
    <recommendedName>
        <fullName evidence="2">Anaphase-promoting complex subunit 5</fullName>
    </recommendedName>
</protein>
<reference evidence="9 10" key="1">
    <citation type="journal article" date="2013" name="MBio">
        <title>Genome sequencing of the plant pathogen Taphrina deformans, the causal agent of peach leaf curl.</title>
        <authorList>
            <person name="Cisse O.H."/>
            <person name="Almeida J.M.G.C.F."/>
            <person name="Fonseca A."/>
            <person name="Kumar A.A."/>
            <person name="Salojaervi J."/>
            <person name="Overmyer K."/>
            <person name="Hauser P.M."/>
            <person name="Pagni M."/>
        </authorList>
    </citation>
    <scope>NUCLEOTIDE SEQUENCE [LARGE SCALE GENOMIC DNA]</scope>
    <source>
        <strain evidence="10">PYCC 5710 / ATCC 11124 / CBS 356.35 / IMI 108563 / JCM 9778 / NBRC 8474</strain>
    </source>
</reference>
<dbReference type="Proteomes" id="UP000013776">
    <property type="component" value="Unassembled WGS sequence"/>
</dbReference>
<feature type="signal peptide" evidence="7">
    <location>
        <begin position="1"/>
        <end position="27"/>
    </location>
</feature>
<dbReference type="InterPro" id="IPR037679">
    <property type="entry name" value="Apc5"/>
</dbReference>
<dbReference type="GO" id="GO:0031145">
    <property type="term" value="P:anaphase-promoting complex-dependent catabolic process"/>
    <property type="evidence" value="ECO:0007669"/>
    <property type="project" value="TreeGrafter"/>
</dbReference>
<feature type="domain" description="Anaphase-promoting complex subunit 5" evidence="8">
    <location>
        <begin position="101"/>
        <end position="179"/>
    </location>
</feature>
<feature type="chain" id="PRO_5004381553" description="Anaphase-promoting complex subunit 5" evidence="7">
    <location>
        <begin position="28"/>
        <end position="455"/>
    </location>
</feature>
<name>R4XGV2_TAPDE</name>
<evidence type="ECO:0000256" key="6">
    <source>
        <dbReference type="ARBA" id="ARBA00023306"/>
    </source>
</evidence>
<evidence type="ECO:0000313" key="9">
    <source>
        <dbReference type="EMBL" id="CCG84917.1"/>
    </source>
</evidence>
<evidence type="ECO:0000256" key="4">
    <source>
        <dbReference type="ARBA" id="ARBA00022776"/>
    </source>
</evidence>
<evidence type="ECO:0000313" key="10">
    <source>
        <dbReference type="Proteomes" id="UP000013776"/>
    </source>
</evidence>
<dbReference type="GO" id="GO:0051301">
    <property type="term" value="P:cell division"/>
    <property type="evidence" value="ECO:0007669"/>
    <property type="project" value="UniProtKB-KW"/>
</dbReference>
<keyword evidence="4" id="KW-0498">Mitosis</keyword>
<dbReference type="GO" id="GO:0045842">
    <property type="term" value="P:positive regulation of mitotic metaphase/anaphase transition"/>
    <property type="evidence" value="ECO:0007669"/>
    <property type="project" value="TreeGrafter"/>
</dbReference>
<dbReference type="GO" id="GO:0070979">
    <property type="term" value="P:protein K11-linked ubiquitination"/>
    <property type="evidence" value="ECO:0007669"/>
    <property type="project" value="TreeGrafter"/>
</dbReference>
<dbReference type="InterPro" id="IPR026000">
    <property type="entry name" value="Apc5_dom"/>
</dbReference>
<dbReference type="PANTHER" id="PTHR12830:SF9">
    <property type="entry name" value="ANAPHASE-PROMOTING COMPLEX SUBUNIT 5"/>
    <property type="match status" value="1"/>
</dbReference>
<keyword evidence="5" id="KW-0833">Ubl conjugation pathway</keyword>
<comment type="similarity">
    <text evidence="1">Belongs to the APC5 family.</text>
</comment>
<dbReference type="OrthoDB" id="2504561at2759"/>
<accession>R4XGV2</accession>
<proteinExistence type="inferred from homology"/>
<gene>
    <name evidence="9" type="ORF">TAPDE_005479</name>
</gene>
<evidence type="ECO:0000259" key="8">
    <source>
        <dbReference type="Pfam" id="PF12862"/>
    </source>
</evidence>
<evidence type="ECO:0000256" key="1">
    <source>
        <dbReference type="ARBA" id="ARBA00007450"/>
    </source>
</evidence>
<evidence type="ECO:0000256" key="3">
    <source>
        <dbReference type="ARBA" id="ARBA00022618"/>
    </source>
</evidence>
<dbReference type="GO" id="GO:0005680">
    <property type="term" value="C:anaphase-promoting complex"/>
    <property type="evidence" value="ECO:0007669"/>
    <property type="project" value="InterPro"/>
</dbReference>
<dbReference type="PANTHER" id="PTHR12830">
    <property type="entry name" value="ANAPHASE-PROMOTING COMPLEX SUBUNIT 5"/>
    <property type="match status" value="1"/>
</dbReference>
<comment type="caution">
    <text evidence="9">The sequence shown here is derived from an EMBL/GenBank/DDBJ whole genome shotgun (WGS) entry which is preliminary data.</text>
</comment>
<dbReference type="Pfam" id="PF12862">
    <property type="entry name" value="ANAPC5"/>
    <property type="match status" value="1"/>
</dbReference>
<dbReference type="VEuPathDB" id="FungiDB:TAPDE_005479"/>
<keyword evidence="3" id="KW-0132">Cell division</keyword>
<sequence>MRSLALAAKNTSLVHWSILFSAWEAYGQVIRTTTTVDTRSRIPTEASSVIHQGQDFSERRKDDGSQKMLMDVKTFTNNIIDGPSRVSCSVVDRITHNESIIAWRSGEYAQSISQLHRYHDYLGSQLNAACHQYALLDLALVQADFGCHKEALWAMCEAVDAARDNLDHSCLDFALIWLQDSQQHKMFTDQAYANHITINPWDHEHLTARDLKPLQMVDAHTPHIYAFADKLSALLRTRSITRNGTISALLASSSYWSDLDLEQLARLTLRLARIDSLTADDAEDNIRLRCATSQALFSRGMQAEARVLLDSIDDAVLKNNNVQKIWLTQHAIFRLREGHYTEDDLLLELQEIERDPMTIGPRVRRYIQQGQLVEAEDILHKYLEPLTVVAITRKTCQSQIMLLRLTSEIYLESSEPERAFIATVHALKLARTFHQYKAYRELMESMDIIAGVIEK</sequence>
<dbReference type="EMBL" id="CAHR02000347">
    <property type="protein sequence ID" value="CCG84917.1"/>
    <property type="molecule type" value="Genomic_DNA"/>
</dbReference>
<dbReference type="eggNOG" id="KOG4322">
    <property type="taxonomic scope" value="Eukaryota"/>
</dbReference>
<keyword evidence="7" id="KW-0732">Signal</keyword>
<dbReference type="STRING" id="1097556.R4XGV2"/>
<dbReference type="AlphaFoldDB" id="R4XGV2"/>
<organism evidence="9 10">
    <name type="scientific">Taphrina deformans (strain PYCC 5710 / ATCC 11124 / CBS 356.35 / IMI 108563 / JCM 9778 / NBRC 8474)</name>
    <name type="common">Peach leaf curl fungus</name>
    <name type="synonym">Lalaria deformans</name>
    <dbReference type="NCBI Taxonomy" id="1097556"/>
    <lineage>
        <taxon>Eukaryota</taxon>
        <taxon>Fungi</taxon>
        <taxon>Dikarya</taxon>
        <taxon>Ascomycota</taxon>
        <taxon>Taphrinomycotina</taxon>
        <taxon>Taphrinomycetes</taxon>
        <taxon>Taphrinales</taxon>
        <taxon>Taphrinaceae</taxon>
        <taxon>Taphrina</taxon>
    </lineage>
</organism>
<keyword evidence="10" id="KW-1185">Reference proteome</keyword>
<evidence type="ECO:0000256" key="7">
    <source>
        <dbReference type="SAM" id="SignalP"/>
    </source>
</evidence>
<evidence type="ECO:0000256" key="5">
    <source>
        <dbReference type="ARBA" id="ARBA00022786"/>
    </source>
</evidence>
<keyword evidence="6" id="KW-0131">Cell cycle</keyword>
<evidence type="ECO:0000256" key="2">
    <source>
        <dbReference type="ARBA" id="ARBA00016066"/>
    </source>
</evidence>